<dbReference type="SUPFAM" id="SSF51419">
    <property type="entry name" value="PLP-binding barrel"/>
    <property type="match status" value="1"/>
</dbReference>
<evidence type="ECO:0000259" key="1">
    <source>
        <dbReference type="Pfam" id="PF01168"/>
    </source>
</evidence>
<dbReference type="InterPro" id="IPR001608">
    <property type="entry name" value="Ala_racemase_N"/>
</dbReference>
<reference evidence="2 3" key="1">
    <citation type="submission" date="2016-07" db="EMBL/GenBank/DDBJ databases">
        <authorList>
            <person name="Townsley L."/>
            <person name="Shank E.A."/>
        </authorList>
    </citation>
    <scope>NUCLEOTIDE SEQUENCE [LARGE SCALE GENOMIC DNA]</scope>
    <source>
        <strain evidence="2 3">CH01</strain>
    </source>
</reference>
<sequence>MVDRSVFSKLSMPCAFLDWDAFVQNVDDIAAKSNGKKIRIATKSIRSVQVLKYILESNDCYEGLMCYNPHEADFLAENGFDNLLIGYPTVDVIGLNKIALQIKKGKKIICMVDQTEQISMIEKIAAKNEIVIPLCIDIDMSTSYYGFHFGVRRSPIKEPRDLVPLLTHILQSLNVRLEGIMGYEAQIAGVGDDAKNKFIKNKIIQFLKTKSLGEIAKKRRDIVKYIEKDGYHLEFVNGGGTGSLHSTTKEKVVTEVTVGSGFYAPTLFDEYRNFQYQPAIGFALPIIRKPADKIFTCTSGGFIASGAVGKEKLPTPYSPDHCTLLPLEGAGEVQTPVFYSGHEDLKIGEAILFRPSKSGEIAERFSHLYVVSKNKIIDRFTTYRGDRGCFL</sequence>
<protein>
    <submittedName>
        <fullName evidence="2">Amino acid aldolase</fullName>
    </submittedName>
</protein>
<feature type="domain" description="Alanine racemase N-terminal" evidence="1">
    <location>
        <begin position="18"/>
        <end position="263"/>
    </location>
</feature>
<gene>
    <name evidence="2" type="ORF">BED47_03575</name>
</gene>
<dbReference type="InterPro" id="IPR051466">
    <property type="entry name" value="D-amino_acid_metab_enzyme"/>
</dbReference>
<name>A0ABX2ZVD2_9BACI</name>
<dbReference type="Pfam" id="PF01168">
    <property type="entry name" value="Ala_racemase_N"/>
    <property type="match status" value="1"/>
</dbReference>
<dbReference type="InterPro" id="IPR029066">
    <property type="entry name" value="PLP-binding_barrel"/>
</dbReference>
<dbReference type="RefSeq" id="WP_069032458.1">
    <property type="nucleotide sequence ID" value="NZ_MDKC01000002.1"/>
</dbReference>
<dbReference type="PANTHER" id="PTHR28004">
    <property type="entry name" value="ZGC:162816-RELATED"/>
    <property type="match status" value="1"/>
</dbReference>
<keyword evidence="3" id="KW-1185">Reference proteome</keyword>
<dbReference type="Gene3D" id="3.20.20.10">
    <property type="entry name" value="Alanine racemase"/>
    <property type="match status" value="1"/>
</dbReference>
<proteinExistence type="predicted"/>
<organism evidence="2 3">
    <name type="scientific">Gottfriedia luciferensis</name>
    <dbReference type="NCBI Taxonomy" id="178774"/>
    <lineage>
        <taxon>Bacteria</taxon>
        <taxon>Bacillati</taxon>
        <taxon>Bacillota</taxon>
        <taxon>Bacilli</taxon>
        <taxon>Bacillales</taxon>
        <taxon>Bacillaceae</taxon>
        <taxon>Gottfriedia</taxon>
    </lineage>
</organism>
<dbReference type="PANTHER" id="PTHR28004:SF2">
    <property type="entry name" value="D-SERINE DEHYDRATASE"/>
    <property type="match status" value="1"/>
</dbReference>
<dbReference type="Proteomes" id="UP000094580">
    <property type="component" value="Unassembled WGS sequence"/>
</dbReference>
<evidence type="ECO:0000313" key="3">
    <source>
        <dbReference type="Proteomes" id="UP000094580"/>
    </source>
</evidence>
<evidence type="ECO:0000313" key="2">
    <source>
        <dbReference type="EMBL" id="ODG93382.1"/>
    </source>
</evidence>
<accession>A0ABX2ZVD2</accession>
<comment type="caution">
    <text evidence="2">The sequence shown here is derived from an EMBL/GenBank/DDBJ whole genome shotgun (WGS) entry which is preliminary data.</text>
</comment>
<dbReference type="EMBL" id="MDKC01000002">
    <property type="protein sequence ID" value="ODG93382.1"/>
    <property type="molecule type" value="Genomic_DNA"/>
</dbReference>